<reference evidence="1 2" key="1">
    <citation type="submission" date="2024-04" db="EMBL/GenBank/DDBJ databases">
        <authorList>
            <person name="Rising A."/>
            <person name="Reimegard J."/>
            <person name="Sonavane S."/>
            <person name="Akerstrom W."/>
            <person name="Nylinder S."/>
            <person name="Hedman E."/>
            <person name="Kallberg Y."/>
        </authorList>
    </citation>
    <scope>NUCLEOTIDE SEQUENCE [LARGE SCALE GENOMIC DNA]</scope>
</reference>
<proteinExistence type="predicted"/>
<dbReference type="Proteomes" id="UP001497382">
    <property type="component" value="Unassembled WGS sequence"/>
</dbReference>
<name>A0AAV2B8J9_9ARAC</name>
<organism evidence="1 2">
    <name type="scientific">Larinioides sclopetarius</name>
    <dbReference type="NCBI Taxonomy" id="280406"/>
    <lineage>
        <taxon>Eukaryota</taxon>
        <taxon>Metazoa</taxon>
        <taxon>Ecdysozoa</taxon>
        <taxon>Arthropoda</taxon>
        <taxon>Chelicerata</taxon>
        <taxon>Arachnida</taxon>
        <taxon>Araneae</taxon>
        <taxon>Araneomorphae</taxon>
        <taxon>Entelegynae</taxon>
        <taxon>Araneoidea</taxon>
        <taxon>Araneidae</taxon>
        <taxon>Larinioides</taxon>
    </lineage>
</organism>
<comment type="caution">
    <text evidence="1">The sequence shown here is derived from an EMBL/GenBank/DDBJ whole genome shotgun (WGS) entry which is preliminary data.</text>
</comment>
<dbReference type="AlphaFoldDB" id="A0AAV2B8J9"/>
<keyword evidence="2" id="KW-1185">Reference proteome</keyword>
<evidence type="ECO:0000313" key="1">
    <source>
        <dbReference type="EMBL" id="CAL1291929.1"/>
    </source>
</evidence>
<sequence length="145" mass="16406">MEELIGALSEVDHLPDPLPILTAVSTAVPQAFLFTLHRLKNALSVKLVHFFESELSKFCEWLDQLNLEQDKKLKLKNSQCLIKVKAILKCILVPVSRSSIFSARLNRIVPITDTGPQVSEDVLTDQEKYYWQSTSSRNFLSSSLC</sequence>
<accession>A0AAV2B8J9</accession>
<gene>
    <name evidence="1" type="ORF">LARSCL_LOCUS17368</name>
</gene>
<dbReference type="EMBL" id="CAXIEN010000295">
    <property type="protein sequence ID" value="CAL1291929.1"/>
    <property type="molecule type" value="Genomic_DNA"/>
</dbReference>
<protein>
    <submittedName>
        <fullName evidence="1">Uncharacterized protein</fullName>
    </submittedName>
</protein>
<evidence type="ECO:0000313" key="2">
    <source>
        <dbReference type="Proteomes" id="UP001497382"/>
    </source>
</evidence>